<protein>
    <recommendedName>
        <fullName evidence="1">Branched-chain amino acid ATP-binding cassette transporter C-terminal domain-containing protein</fullName>
    </recommendedName>
</protein>
<dbReference type="Pfam" id="PF12399">
    <property type="entry name" value="BCA_ABC_TP_C"/>
    <property type="match status" value="1"/>
</dbReference>
<evidence type="ECO:0000313" key="3">
    <source>
        <dbReference type="Proteomes" id="UP001322481"/>
    </source>
</evidence>
<dbReference type="InterPro" id="IPR032823">
    <property type="entry name" value="BCA_ABC_TP_C"/>
</dbReference>
<gene>
    <name evidence="2" type="ORF">U0R22_001328</name>
</gene>
<keyword evidence="3" id="KW-1185">Reference proteome</keyword>
<name>A0ABZ0VM81_9HYPH</name>
<evidence type="ECO:0000313" key="2">
    <source>
        <dbReference type="EMBL" id="WQB97209.1"/>
    </source>
</evidence>
<evidence type="ECO:0000259" key="1">
    <source>
        <dbReference type="Pfam" id="PF12399"/>
    </source>
</evidence>
<sequence>MSLSQHLLVLNNGRVLAAGKPADVIADQRVIEAYLGTRRAVA</sequence>
<dbReference type="RefSeq" id="WP_322417904.1">
    <property type="nucleotide sequence ID" value="NZ_CP139858.1"/>
</dbReference>
<reference evidence="2 3" key="1">
    <citation type="submission" date="2023-11" db="EMBL/GenBank/DDBJ databases">
        <authorList>
            <person name="Panchal A.K."/>
            <person name="Meaney J.S."/>
            <person name="Karas B.J."/>
            <person name="diCenzo G.C."/>
        </authorList>
    </citation>
    <scope>NUCLEOTIDE SEQUENCE [LARGE SCALE GENOMIC DNA]</scope>
    <source>
        <strain evidence="2 3">NZP2235</strain>
    </source>
</reference>
<accession>A0ABZ0VM81</accession>
<organism evidence="2 3">
    <name type="scientific">Mesorhizobium huakuii</name>
    <dbReference type="NCBI Taxonomy" id="28104"/>
    <lineage>
        <taxon>Bacteria</taxon>
        <taxon>Pseudomonadati</taxon>
        <taxon>Pseudomonadota</taxon>
        <taxon>Alphaproteobacteria</taxon>
        <taxon>Hyphomicrobiales</taxon>
        <taxon>Phyllobacteriaceae</taxon>
        <taxon>Mesorhizobium</taxon>
    </lineage>
</organism>
<proteinExistence type="predicted"/>
<feature type="domain" description="Branched-chain amino acid ATP-binding cassette transporter C-terminal" evidence="1">
    <location>
        <begin position="14"/>
        <end position="38"/>
    </location>
</feature>
<dbReference type="Proteomes" id="UP001322481">
    <property type="component" value="Chromosome"/>
</dbReference>
<dbReference type="EMBL" id="CP139858">
    <property type="protein sequence ID" value="WQB97209.1"/>
    <property type="molecule type" value="Genomic_DNA"/>
</dbReference>